<dbReference type="Pfam" id="PF00348">
    <property type="entry name" value="polyprenyl_synt"/>
    <property type="match status" value="1"/>
</dbReference>
<evidence type="ECO:0000256" key="2">
    <source>
        <dbReference type="ARBA" id="ARBA00022679"/>
    </source>
</evidence>
<dbReference type="GO" id="GO:0004337">
    <property type="term" value="F:(2E,6E)-farnesyl diphosphate synthase activity"/>
    <property type="evidence" value="ECO:0007669"/>
    <property type="project" value="TreeGrafter"/>
</dbReference>
<evidence type="ECO:0000256" key="1">
    <source>
        <dbReference type="ARBA" id="ARBA00001946"/>
    </source>
</evidence>
<dbReference type="PANTHER" id="PTHR11525:SF0">
    <property type="entry name" value="FARNESYL PYROPHOSPHATE SYNTHASE"/>
    <property type="match status" value="1"/>
</dbReference>
<dbReference type="PANTHER" id="PTHR11525">
    <property type="entry name" value="FARNESYL-PYROPHOSPHATE SYNTHETASE"/>
    <property type="match status" value="1"/>
</dbReference>
<dbReference type="SFLD" id="SFLDG01017">
    <property type="entry name" value="Polyprenyl_Transferase_Like"/>
    <property type="match status" value="1"/>
</dbReference>
<keyword evidence="4" id="KW-0460">Magnesium</keyword>
<feature type="transmembrane region" description="Helical" evidence="7">
    <location>
        <begin position="275"/>
        <end position="293"/>
    </location>
</feature>
<dbReference type="EMBL" id="CAKOGP040002091">
    <property type="protein sequence ID" value="CAJ1961907.1"/>
    <property type="molecule type" value="Genomic_DNA"/>
</dbReference>
<dbReference type="AlphaFoldDB" id="A0AAD2PWN4"/>
<evidence type="ECO:0000256" key="5">
    <source>
        <dbReference type="ARBA" id="ARBA00033740"/>
    </source>
</evidence>
<feature type="transmembrane region" description="Helical" evidence="7">
    <location>
        <begin position="47"/>
        <end position="68"/>
    </location>
</feature>
<evidence type="ECO:0000256" key="4">
    <source>
        <dbReference type="ARBA" id="ARBA00022842"/>
    </source>
</evidence>
<sequence>MSSSSINIAAALMAVSALPLASKAGEIADSLTSFFFGLELAEQLGLLGILFSIVFLISSLVGSGTSYVPDDVGSTINYPIADIEKASNEKERFKAVYPMLRDQMMEHMNTHKLPGESVEWVREMMDYTVPGGKLNRGTTVVSVYELLNKTTDSTEIAKAAVLGWAVEFLQAFFLVADDVMDESPTRRGQPCWYQLKKVGLIAINDSFILESFVFTIIKKHFGTSAYYQQLVDLFLKITQNTEFGQLLDLTSQTPGVVDLTRFTLERYQMIVKYKTAFYTFYLPVAIGMITAGVKDNSAFDLAEKICLKMGEYFQIQDDYLDCFGDPKVIGKVGTDIQDNKCSWLVVQALDRCSQDQRKILEQNYGQWDDKKVAKVKALYNDLELPKVFSDYEEASYAIIQTDLQKVDCMPKECFEILLKKIYKRSK</sequence>
<evidence type="ECO:0008006" key="10">
    <source>
        <dbReference type="Google" id="ProtNLM"/>
    </source>
</evidence>
<organism evidence="8 9">
    <name type="scientific">Cylindrotheca closterium</name>
    <dbReference type="NCBI Taxonomy" id="2856"/>
    <lineage>
        <taxon>Eukaryota</taxon>
        <taxon>Sar</taxon>
        <taxon>Stramenopiles</taxon>
        <taxon>Ochrophyta</taxon>
        <taxon>Bacillariophyta</taxon>
        <taxon>Bacillariophyceae</taxon>
        <taxon>Bacillariophycidae</taxon>
        <taxon>Bacillariales</taxon>
        <taxon>Bacillariaceae</taxon>
        <taxon>Cylindrotheca</taxon>
    </lineage>
</organism>
<gene>
    <name evidence="8" type="ORF">CYCCA115_LOCUS19433</name>
</gene>
<proteinExistence type="inferred from homology"/>
<evidence type="ECO:0000256" key="6">
    <source>
        <dbReference type="RuleBase" id="RU004466"/>
    </source>
</evidence>
<dbReference type="InterPro" id="IPR008949">
    <property type="entry name" value="Isoprenoid_synthase_dom_sf"/>
</dbReference>
<evidence type="ECO:0000256" key="3">
    <source>
        <dbReference type="ARBA" id="ARBA00022723"/>
    </source>
</evidence>
<dbReference type="InterPro" id="IPR033749">
    <property type="entry name" value="Polyprenyl_synt_CS"/>
</dbReference>
<dbReference type="Proteomes" id="UP001295423">
    <property type="component" value="Unassembled WGS sequence"/>
</dbReference>
<dbReference type="Gene3D" id="1.10.600.10">
    <property type="entry name" value="Farnesyl Diphosphate Synthase"/>
    <property type="match status" value="1"/>
</dbReference>
<dbReference type="InterPro" id="IPR039702">
    <property type="entry name" value="FPS1-like"/>
</dbReference>
<evidence type="ECO:0000256" key="7">
    <source>
        <dbReference type="SAM" id="Phobius"/>
    </source>
</evidence>
<keyword evidence="2 6" id="KW-0808">Transferase</keyword>
<name>A0AAD2PWN4_9STRA</name>
<dbReference type="FunFam" id="1.10.600.10:FF:000021">
    <property type="entry name" value="Farnesyl pyrophosphate synthase"/>
    <property type="match status" value="1"/>
</dbReference>
<comment type="caution">
    <text evidence="8">The sequence shown here is derived from an EMBL/GenBank/DDBJ whole genome shotgun (WGS) entry which is preliminary data.</text>
</comment>
<evidence type="ECO:0000313" key="9">
    <source>
        <dbReference type="Proteomes" id="UP001295423"/>
    </source>
</evidence>
<dbReference type="SFLD" id="SFLDS00005">
    <property type="entry name" value="Isoprenoid_Synthase_Type_I"/>
    <property type="match status" value="1"/>
</dbReference>
<dbReference type="PROSITE" id="PS00723">
    <property type="entry name" value="POLYPRENYL_SYNTHASE_1"/>
    <property type="match status" value="1"/>
</dbReference>
<keyword evidence="7" id="KW-0812">Transmembrane</keyword>
<dbReference type="CDD" id="cd00685">
    <property type="entry name" value="Trans_IPPS_HT"/>
    <property type="match status" value="1"/>
</dbReference>
<dbReference type="GO" id="GO:0045337">
    <property type="term" value="P:farnesyl diphosphate biosynthetic process"/>
    <property type="evidence" value="ECO:0007669"/>
    <property type="project" value="TreeGrafter"/>
</dbReference>
<dbReference type="PROSITE" id="PS00444">
    <property type="entry name" value="POLYPRENYL_SYNTHASE_2"/>
    <property type="match status" value="1"/>
</dbReference>
<dbReference type="GO" id="GO:0046872">
    <property type="term" value="F:metal ion binding"/>
    <property type="evidence" value="ECO:0007669"/>
    <property type="project" value="UniProtKB-KW"/>
</dbReference>
<keyword evidence="7" id="KW-0472">Membrane</keyword>
<dbReference type="GO" id="GO:0005737">
    <property type="term" value="C:cytoplasm"/>
    <property type="evidence" value="ECO:0007669"/>
    <property type="project" value="TreeGrafter"/>
</dbReference>
<keyword evidence="3" id="KW-0479">Metal-binding</keyword>
<reference evidence="8" key="1">
    <citation type="submission" date="2023-08" db="EMBL/GenBank/DDBJ databases">
        <authorList>
            <person name="Audoor S."/>
            <person name="Bilcke G."/>
        </authorList>
    </citation>
    <scope>NUCLEOTIDE SEQUENCE</scope>
</reference>
<dbReference type="InterPro" id="IPR000092">
    <property type="entry name" value="Polyprenyl_synt"/>
</dbReference>
<dbReference type="GO" id="GO:0004161">
    <property type="term" value="F:dimethylallyltranstransferase activity"/>
    <property type="evidence" value="ECO:0007669"/>
    <property type="project" value="TreeGrafter"/>
</dbReference>
<comment type="cofactor">
    <cofactor evidence="1">
        <name>Mg(2+)</name>
        <dbReference type="ChEBI" id="CHEBI:18420"/>
    </cofactor>
</comment>
<dbReference type="GO" id="GO:0042811">
    <property type="term" value="P:pheromone biosynthetic process"/>
    <property type="evidence" value="ECO:0007669"/>
    <property type="project" value="UniProtKB-ARBA"/>
</dbReference>
<comment type="pathway">
    <text evidence="5">Pheromone biosynthesis.</text>
</comment>
<keyword evidence="7" id="KW-1133">Transmembrane helix</keyword>
<evidence type="ECO:0000313" key="8">
    <source>
        <dbReference type="EMBL" id="CAJ1961907.1"/>
    </source>
</evidence>
<dbReference type="SUPFAM" id="SSF48576">
    <property type="entry name" value="Terpenoid synthases"/>
    <property type="match status" value="1"/>
</dbReference>
<comment type="similarity">
    <text evidence="6">Belongs to the FPP/GGPP synthase family.</text>
</comment>
<keyword evidence="9" id="KW-1185">Reference proteome</keyword>
<protein>
    <recommendedName>
        <fullName evidence="10">Farnesyl pyrophosphate synthase</fullName>
    </recommendedName>
</protein>
<accession>A0AAD2PWN4</accession>